<accession>A0AAN8FB93</accession>
<keyword evidence="3" id="KW-1185">Reference proteome</keyword>
<gene>
    <name evidence="2" type="ORF">GCK32_001238</name>
</gene>
<feature type="region of interest" description="Disordered" evidence="1">
    <location>
        <begin position="1"/>
        <end position="32"/>
    </location>
</feature>
<organism evidence="2 3">
    <name type="scientific">Trichostrongylus colubriformis</name>
    <name type="common">Black scour worm</name>
    <dbReference type="NCBI Taxonomy" id="6319"/>
    <lineage>
        <taxon>Eukaryota</taxon>
        <taxon>Metazoa</taxon>
        <taxon>Ecdysozoa</taxon>
        <taxon>Nematoda</taxon>
        <taxon>Chromadorea</taxon>
        <taxon>Rhabditida</taxon>
        <taxon>Rhabditina</taxon>
        <taxon>Rhabditomorpha</taxon>
        <taxon>Strongyloidea</taxon>
        <taxon>Trichostrongylidae</taxon>
        <taxon>Trichostrongylus</taxon>
    </lineage>
</organism>
<protein>
    <submittedName>
        <fullName evidence="2">Uncharacterized protein</fullName>
    </submittedName>
</protein>
<feature type="compositionally biased region" description="Basic and acidic residues" evidence="1">
    <location>
        <begin position="1"/>
        <end position="12"/>
    </location>
</feature>
<evidence type="ECO:0000313" key="3">
    <source>
        <dbReference type="Proteomes" id="UP001331761"/>
    </source>
</evidence>
<comment type="caution">
    <text evidence="2">The sequence shown here is derived from an EMBL/GenBank/DDBJ whole genome shotgun (WGS) entry which is preliminary data.</text>
</comment>
<evidence type="ECO:0000256" key="1">
    <source>
        <dbReference type="SAM" id="MobiDB-lite"/>
    </source>
</evidence>
<dbReference type="AlphaFoldDB" id="A0AAN8FB93"/>
<name>A0AAN8FB93_TRICO</name>
<sequence length="156" mass="17464">MLPIQDENRVEMEETSDSPHQVRGSGDMNPKGSLLSERINYALISMQKSVLERLSETRLSKEKRVEIGKEINIGLEKVQAILASEITEIWTQRKLGNAVENVLNQRGITTVGDWMDYISTTERDGELLVEICDVLKTDVSQVKNEIAAPQVAKKGP</sequence>
<dbReference type="EMBL" id="WIXE01012892">
    <property type="protein sequence ID" value="KAK5975577.1"/>
    <property type="molecule type" value="Genomic_DNA"/>
</dbReference>
<evidence type="ECO:0000313" key="2">
    <source>
        <dbReference type="EMBL" id="KAK5975577.1"/>
    </source>
</evidence>
<reference evidence="2 3" key="1">
    <citation type="submission" date="2019-10" db="EMBL/GenBank/DDBJ databases">
        <title>Assembly and Annotation for the nematode Trichostrongylus colubriformis.</title>
        <authorList>
            <person name="Martin J."/>
        </authorList>
    </citation>
    <scope>NUCLEOTIDE SEQUENCE [LARGE SCALE GENOMIC DNA]</scope>
    <source>
        <strain evidence="2">G859</strain>
        <tissue evidence="2">Whole worm</tissue>
    </source>
</reference>
<dbReference type="Proteomes" id="UP001331761">
    <property type="component" value="Unassembled WGS sequence"/>
</dbReference>
<proteinExistence type="predicted"/>